<feature type="transmembrane region" description="Helical" evidence="6">
    <location>
        <begin position="204"/>
        <end position="226"/>
    </location>
</feature>
<keyword evidence="2" id="KW-1003">Cell membrane</keyword>
<feature type="transmembrane region" description="Helical" evidence="6">
    <location>
        <begin position="246"/>
        <end position="268"/>
    </location>
</feature>
<evidence type="ECO:0000313" key="7">
    <source>
        <dbReference type="EMBL" id="SKA80829.1"/>
    </source>
</evidence>
<feature type="transmembrane region" description="Helical" evidence="6">
    <location>
        <begin position="437"/>
        <end position="455"/>
    </location>
</feature>
<gene>
    <name evidence="7" type="ORF">SAMN02745130_02124</name>
</gene>
<dbReference type="Proteomes" id="UP000190460">
    <property type="component" value="Unassembled WGS sequence"/>
</dbReference>
<dbReference type="InterPro" id="IPR050833">
    <property type="entry name" value="Poly_Biosynth_Transport"/>
</dbReference>
<feature type="transmembrane region" description="Helical" evidence="6">
    <location>
        <begin position="36"/>
        <end position="58"/>
    </location>
</feature>
<comment type="subcellular location">
    <subcellularLocation>
        <location evidence="1">Cell membrane</location>
        <topology evidence="1">Multi-pass membrane protein</topology>
    </subcellularLocation>
</comment>
<dbReference type="RefSeq" id="WP_159448615.1">
    <property type="nucleotide sequence ID" value="NZ_FUYB01000009.1"/>
</dbReference>
<keyword evidence="4 6" id="KW-1133">Transmembrane helix</keyword>
<dbReference type="PANTHER" id="PTHR30250:SF11">
    <property type="entry name" value="O-ANTIGEN TRANSPORTER-RELATED"/>
    <property type="match status" value="1"/>
</dbReference>
<feature type="transmembrane region" description="Helical" evidence="6">
    <location>
        <begin position="105"/>
        <end position="123"/>
    </location>
</feature>
<evidence type="ECO:0000256" key="6">
    <source>
        <dbReference type="SAM" id="Phobius"/>
    </source>
</evidence>
<accession>A0A1T4WU89</accession>
<evidence type="ECO:0000256" key="4">
    <source>
        <dbReference type="ARBA" id="ARBA00022989"/>
    </source>
</evidence>
<dbReference type="PANTHER" id="PTHR30250">
    <property type="entry name" value="PST FAMILY PREDICTED COLANIC ACID TRANSPORTER"/>
    <property type="match status" value="1"/>
</dbReference>
<sequence length="482" mass="54242">MQLRHSLFYLLAHGIPALAAFFTLALYTRWLSPEAYGLYSTLLVMANSANIILFNWVYVALMRYWNTSEFQEDELTSLVGVVLVTGSVLIIGVATVYFLFTRDALIAATIAILMISNAIYMGYQRINSISLQAERYLFIELVRVVFTTLLAVGLVLTGYSWYGILLATSLGFLLIPLVSPHFWQLFWHYPKSLNYRKLLKLLKYGWPLSLTFMLLELIHATDRILLSWLVGFEAAGQYAVAFSLPFQLLILVASAINMAAYPLILQVLEQQGEEAAKAKLADYLLILLGLLLPSYFGLIAVSRDFMPLLIGADYLGESLRLLPLIGFLLIINAIYLFYISLAFQIAKQTHKTVWVVGLAALLNLILNLILIPFYQINGAILASLISYLICVIYGYRLSANFFKMPILWLELGKLVIAASLMLIALKNLPIGTGLLEGLVRILIGVILYLAMIWLLNISKVRLVLDDFLKTVNKRNESTHYQS</sequence>
<dbReference type="Pfam" id="PF13440">
    <property type="entry name" value="Polysacc_synt_3"/>
    <property type="match status" value="1"/>
</dbReference>
<feature type="transmembrane region" description="Helical" evidence="6">
    <location>
        <begin position="376"/>
        <end position="395"/>
    </location>
</feature>
<feature type="transmembrane region" description="Helical" evidence="6">
    <location>
        <begin position="162"/>
        <end position="183"/>
    </location>
</feature>
<evidence type="ECO:0000256" key="3">
    <source>
        <dbReference type="ARBA" id="ARBA00022692"/>
    </source>
</evidence>
<dbReference type="AlphaFoldDB" id="A0A1T4WU89"/>
<feature type="transmembrane region" description="Helical" evidence="6">
    <location>
        <begin position="78"/>
        <end position="99"/>
    </location>
</feature>
<reference evidence="7 8" key="1">
    <citation type="submission" date="2017-02" db="EMBL/GenBank/DDBJ databases">
        <authorList>
            <person name="Peterson S.W."/>
        </authorList>
    </citation>
    <scope>NUCLEOTIDE SEQUENCE [LARGE SCALE GENOMIC DNA]</scope>
    <source>
        <strain evidence="7 8">ATCC 49788</strain>
    </source>
</reference>
<dbReference type="STRING" id="92487.SAMN02745130_02124"/>
<dbReference type="OrthoDB" id="5906224at2"/>
<feature type="transmembrane region" description="Helical" evidence="6">
    <location>
        <begin position="280"/>
        <end position="301"/>
    </location>
</feature>
<organism evidence="7 8">
    <name type="scientific">Thiothrix eikelboomii</name>
    <dbReference type="NCBI Taxonomy" id="92487"/>
    <lineage>
        <taxon>Bacteria</taxon>
        <taxon>Pseudomonadati</taxon>
        <taxon>Pseudomonadota</taxon>
        <taxon>Gammaproteobacteria</taxon>
        <taxon>Thiotrichales</taxon>
        <taxon>Thiotrichaceae</taxon>
        <taxon>Thiothrix</taxon>
    </lineage>
</organism>
<feature type="transmembrane region" description="Helical" evidence="6">
    <location>
        <begin position="7"/>
        <end position="30"/>
    </location>
</feature>
<keyword evidence="5 6" id="KW-0472">Membrane</keyword>
<keyword evidence="8" id="KW-1185">Reference proteome</keyword>
<feature type="transmembrane region" description="Helical" evidence="6">
    <location>
        <begin position="135"/>
        <end position="156"/>
    </location>
</feature>
<protein>
    <submittedName>
        <fullName evidence="7">Membrane protein involved in the export of O-antigen and teichoic acid</fullName>
    </submittedName>
</protein>
<dbReference type="GO" id="GO:0005886">
    <property type="term" value="C:plasma membrane"/>
    <property type="evidence" value="ECO:0007669"/>
    <property type="project" value="UniProtKB-SubCell"/>
</dbReference>
<evidence type="ECO:0000256" key="1">
    <source>
        <dbReference type="ARBA" id="ARBA00004651"/>
    </source>
</evidence>
<dbReference type="EMBL" id="FUYB01000009">
    <property type="protein sequence ID" value="SKA80829.1"/>
    <property type="molecule type" value="Genomic_DNA"/>
</dbReference>
<evidence type="ECO:0000256" key="5">
    <source>
        <dbReference type="ARBA" id="ARBA00023136"/>
    </source>
</evidence>
<feature type="transmembrane region" description="Helical" evidence="6">
    <location>
        <begin position="321"/>
        <end position="341"/>
    </location>
</feature>
<evidence type="ECO:0000313" key="8">
    <source>
        <dbReference type="Proteomes" id="UP000190460"/>
    </source>
</evidence>
<feature type="transmembrane region" description="Helical" evidence="6">
    <location>
        <begin position="407"/>
        <end position="425"/>
    </location>
</feature>
<feature type="transmembrane region" description="Helical" evidence="6">
    <location>
        <begin position="353"/>
        <end position="370"/>
    </location>
</feature>
<proteinExistence type="predicted"/>
<evidence type="ECO:0000256" key="2">
    <source>
        <dbReference type="ARBA" id="ARBA00022475"/>
    </source>
</evidence>
<name>A0A1T4WU89_9GAMM</name>
<keyword evidence="3 6" id="KW-0812">Transmembrane</keyword>